<dbReference type="EMBL" id="MDYQ01000257">
    <property type="protein sequence ID" value="PRP77714.1"/>
    <property type="molecule type" value="Genomic_DNA"/>
</dbReference>
<name>A0A2P6N173_9EUKA</name>
<organism evidence="1 2">
    <name type="scientific">Planoprotostelium fungivorum</name>
    <dbReference type="NCBI Taxonomy" id="1890364"/>
    <lineage>
        <taxon>Eukaryota</taxon>
        <taxon>Amoebozoa</taxon>
        <taxon>Evosea</taxon>
        <taxon>Variosea</taxon>
        <taxon>Cavosteliida</taxon>
        <taxon>Cavosteliaceae</taxon>
        <taxon>Planoprotostelium</taxon>
    </lineage>
</organism>
<reference evidence="1 2" key="1">
    <citation type="journal article" date="2018" name="Genome Biol. Evol.">
        <title>Multiple Roots of Fruiting Body Formation in Amoebozoa.</title>
        <authorList>
            <person name="Hillmann F."/>
            <person name="Forbes G."/>
            <person name="Novohradska S."/>
            <person name="Ferling I."/>
            <person name="Riege K."/>
            <person name="Groth M."/>
            <person name="Westermann M."/>
            <person name="Marz M."/>
            <person name="Spaller T."/>
            <person name="Winckler T."/>
            <person name="Schaap P."/>
            <person name="Glockner G."/>
        </authorList>
    </citation>
    <scope>NUCLEOTIDE SEQUENCE [LARGE SCALE GENOMIC DNA]</scope>
    <source>
        <strain evidence="1 2">Jena</strain>
    </source>
</reference>
<comment type="caution">
    <text evidence="1">The sequence shown here is derived from an EMBL/GenBank/DDBJ whole genome shotgun (WGS) entry which is preliminary data.</text>
</comment>
<evidence type="ECO:0000313" key="2">
    <source>
        <dbReference type="Proteomes" id="UP000241769"/>
    </source>
</evidence>
<dbReference type="Proteomes" id="UP000241769">
    <property type="component" value="Unassembled WGS sequence"/>
</dbReference>
<protein>
    <submittedName>
        <fullName evidence="1">Uncharacterized protein</fullName>
    </submittedName>
</protein>
<gene>
    <name evidence="1" type="ORF">PROFUN_00575</name>
</gene>
<keyword evidence="2" id="KW-1185">Reference proteome</keyword>
<accession>A0A2P6N173</accession>
<evidence type="ECO:0000313" key="1">
    <source>
        <dbReference type="EMBL" id="PRP77714.1"/>
    </source>
</evidence>
<proteinExistence type="predicted"/>
<dbReference type="InParanoid" id="A0A2P6N173"/>
<dbReference type="AlphaFoldDB" id="A0A2P6N173"/>
<sequence>MVIAELHPQKVSGTDYLSDICVTPAQRLLKSVELDRGNVQPIAPHSLGEHRGGRPLLNLNTIMQQHHCQQQKQNVRP</sequence>